<feature type="compositionally biased region" description="Basic residues" evidence="1">
    <location>
        <begin position="183"/>
        <end position="202"/>
    </location>
</feature>
<evidence type="ECO:0000256" key="1">
    <source>
        <dbReference type="SAM" id="MobiDB-lite"/>
    </source>
</evidence>
<evidence type="ECO:0000313" key="4">
    <source>
        <dbReference type="EMBL" id="RHZ24140.1"/>
    </source>
</evidence>
<dbReference type="Proteomes" id="UP000275652">
    <property type="component" value="Unassembled WGS sequence"/>
</dbReference>
<dbReference type="EMBL" id="QUTF01008700">
    <property type="protein sequence ID" value="RHZ38398.1"/>
    <property type="molecule type" value="Genomic_DNA"/>
</dbReference>
<accession>A0A3L6VW12</accession>
<gene>
    <name evidence="5" type="ORF">DYB26_013182</name>
    <name evidence="6" type="ORF">DYB28_016047</name>
    <name evidence="2" type="ORF">DYB34_010620</name>
    <name evidence="3" type="ORF">DYB35_001410</name>
    <name evidence="4" type="ORF">DYB37_001952</name>
</gene>
<organism evidence="3 10">
    <name type="scientific">Aphanomyces astaci</name>
    <name type="common">Crayfish plague agent</name>
    <dbReference type="NCBI Taxonomy" id="112090"/>
    <lineage>
        <taxon>Eukaryota</taxon>
        <taxon>Sar</taxon>
        <taxon>Stramenopiles</taxon>
        <taxon>Oomycota</taxon>
        <taxon>Saprolegniomycetes</taxon>
        <taxon>Saprolegniales</taxon>
        <taxon>Verrucalvaceae</taxon>
        <taxon>Aphanomyces</taxon>
    </lineage>
</organism>
<feature type="compositionally biased region" description="Basic and acidic residues" evidence="1">
    <location>
        <begin position="132"/>
        <end position="149"/>
    </location>
</feature>
<protein>
    <submittedName>
        <fullName evidence="3">Uncharacterized protein</fullName>
    </submittedName>
</protein>
<evidence type="ECO:0000313" key="5">
    <source>
        <dbReference type="EMBL" id="RHZ38398.1"/>
    </source>
</evidence>
<sequence>MSYEKILKNCLNQSNHRAIGAMSSKKHRDENYGFKRSSGVDYTQVKDRVIDDDRFERQRAIRAGQMDHPPVSAEAALVGAKSATMDAFVRMLTGQEEKMSMADKLAGPSNRPTWEEFKKENGDKLALSASSQEKEMLEYRRQLDLEREKVLKKRSKKGKKRRKHGHSSDDDDDDASSSENDKHKKKKHKKKHKSSKSSKKRSTSPMRLSSFFEETS</sequence>
<reference evidence="8 9" key="2">
    <citation type="submission" date="2018-08" db="EMBL/GenBank/DDBJ databases">
        <title>Aphanomyces genome sequencing and annotation.</title>
        <authorList>
            <person name="Minardi D."/>
            <person name="Oidtmann B."/>
            <person name="Van Der Giezen M."/>
            <person name="Studholme D.J."/>
        </authorList>
    </citation>
    <scope>NUCLEOTIDE SEQUENCE [LARGE SCALE GENOMIC DNA]</scope>
    <source>
        <strain evidence="4 9">Da</strain>
        <strain evidence="5 11">FDL457</strain>
        <strain evidence="2 8">Si</strain>
        <strain evidence="3 10">Sv</strain>
    </source>
</reference>
<comment type="caution">
    <text evidence="3">The sequence shown here is derived from an EMBL/GenBank/DDBJ whole genome shotgun (WGS) entry which is preliminary data.</text>
</comment>
<feature type="region of interest" description="Disordered" evidence="1">
    <location>
        <begin position="99"/>
        <end position="216"/>
    </location>
</feature>
<evidence type="ECO:0000313" key="7">
    <source>
        <dbReference type="Proteomes" id="UP000275652"/>
    </source>
</evidence>
<dbReference type="Proteomes" id="UP000285430">
    <property type="component" value="Unassembled WGS sequence"/>
</dbReference>
<evidence type="ECO:0000313" key="9">
    <source>
        <dbReference type="Proteomes" id="UP000285430"/>
    </source>
</evidence>
<feature type="compositionally biased region" description="Polar residues" evidence="1">
    <location>
        <begin position="203"/>
        <end position="216"/>
    </location>
</feature>
<dbReference type="AlphaFoldDB" id="A0A3L6VW12"/>
<evidence type="ECO:0000313" key="2">
    <source>
        <dbReference type="EMBL" id="RHY69928.1"/>
    </source>
</evidence>
<reference evidence="6 7" key="1">
    <citation type="journal article" date="2018" name="J. Invertebr. Pathol.">
        <title>New genotyping method for the causative agent of crayfish plague (Aphanomyces astaci) based on whole genome data.</title>
        <authorList>
            <person name="Minardi D."/>
            <person name="Studholme D.J."/>
            <person name="van der Giezen M."/>
            <person name="Pretto T."/>
            <person name="Oidtmann B."/>
        </authorList>
    </citation>
    <scope>NUCLEOTIDE SEQUENCE [LARGE SCALE GENOMIC DNA]</scope>
    <source>
        <strain evidence="6 7">KB13</strain>
    </source>
</reference>
<dbReference type="Proteomes" id="UP000285712">
    <property type="component" value="Unassembled WGS sequence"/>
</dbReference>
<dbReference type="EMBL" id="QUTG01004448">
    <property type="protein sequence ID" value="RHY88155.1"/>
    <property type="molecule type" value="Genomic_DNA"/>
</dbReference>
<proteinExistence type="predicted"/>
<name>A0A3L6VW12_APHAT</name>
<feature type="compositionally biased region" description="Basic residues" evidence="1">
    <location>
        <begin position="150"/>
        <end position="165"/>
    </location>
</feature>
<evidence type="ECO:0000313" key="10">
    <source>
        <dbReference type="Proteomes" id="UP000285712"/>
    </source>
</evidence>
<evidence type="ECO:0000313" key="8">
    <source>
        <dbReference type="Proteomes" id="UP000283543"/>
    </source>
</evidence>
<dbReference type="EMBL" id="QUTB01003045">
    <property type="protein sequence ID" value="RHY69928.1"/>
    <property type="molecule type" value="Genomic_DNA"/>
</dbReference>
<dbReference type="VEuPathDB" id="FungiDB:H257_14377"/>
<dbReference type="EMBL" id="QUTI01010866">
    <property type="protein sequence ID" value="RLO12909.1"/>
    <property type="molecule type" value="Genomic_DNA"/>
</dbReference>
<evidence type="ECO:0000313" key="6">
    <source>
        <dbReference type="EMBL" id="RLO12909.1"/>
    </source>
</evidence>
<evidence type="ECO:0000313" key="3">
    <source>
        <dbReference type="EMBL" id="RHY88155.1"/>
    </source>
</evidence>
<feature type="compositionally biased region" description="Basic and acidic residues" evidence="1">
    <location>
        <begin position="113"/>
        <end position="123"/>
    </location>
</feature>
<evidence type="ECO:0000313" key="11">
    <source>
        <dbReference type="Proteomes" id="UP000286510"/>
    </source>
</evidence>
<dbReference type="Proteomes" id="UP000283543">
    <property type="component" value="Unassembled WGS sequence"/>
</dbReference>
<dbReference type="Proteomes" id="UP000286510">
    <property type="component" value="Unassembled WGS sequence"/>
</dbReference>
<dbReference type="EMBL" id="QUTH01002748">
    <property type="protein sequence ID" value="RHZ24140.1"/>
    <property type="molecule type" value="Genomic_DNA"/>
</dbReference>